<dbReference type="PANTHER" id="PTHR43857">
    <property type="entry name" value="BLR7761 PROTEIN"/>
    <property type="match status" value="1"/>
</dbReference>
<dbReference type="SUPFAM" id="SSF55298">
    <property type="entry name" value="YjgF-like"/>
    <property type="match status" value="1"/>
</dbReference>
<dbReference type="Gene3D" id="3.30.1330.40">
    <property type="entry name" value="RutC-like"/>
    <property type="match status" value="1"/>
</dbReference>
<comment type="caution">
    <text evidence="1">The sequence shown here is derived from an EMBL/GenBank/DDBJ whole genome shotgun (WGS) entry which is preliminary data.</text>
</comment>
<dbReference type="OrthoDB" id="9799840at2"/>
<protein>
    <submittedName>
        <fullName evidence="1">Enamine deaminase RidA (YjgF/YER057c/UK114 family)</fullName>
    </submittedName>
</protein>
<dbReference type="InterPro" id="IPR006175">
    <property type="entry name" value="YjgF/YER057c/UK114"/>
</dbReference>
<dbReference type="EMBL" id="VFQF01000001">
    <property type="protein sequence ID" value="TQN48520.1"/>
    <property type="molecule type" value="Genomic_DNA"/>
</dbReference>
<evidence type="ECO:0000313" key="2">
    <source>
        <dbReference type="Proteomes" id="UP000320085"/>
    </source>
</evidence>
<reference evidence="1 2" key="1">
    <citation type="submission" date="2019-06" db="EMBL/GenBank/DDBJ databases">
        <title>Sequencing the genomes of 1000 actinobacteria strains.</title>
        <authorList>
            <person name="Klenk H.-P."/>
        </authorList>
    </citation>
    <scope>NUCLEOTIDE SEQUENCE [LARGE SCALE GENOMIC DNA]</scope>
    <source>
        <strain evidence="1 2">DSM 21776</strain>
    </source>
</reference>
<dbReference type="PANTHER" id="PTHR43857:SF1">
    <property type="entry name" value="YJGH FAMILY PROTEIN"/>
    <property type="match status" value="1"/>
</dbReference>
<dbReference type="CDD" id="cd06154">
    <property type="entry name" value="YjgF_YER057c_UK114_like_6"/>
    <property type="match status" value="1"/>
</dbReference>
<organism evidence="1 2">
    <name type="scientific">Humibacillus xanthopallidus</name>
    <dbReference type="NCBI Taxonomy" id="412689"/>
    <lineage>
        <taxon>Bacteria</taxon>
        <taxon>Bacillati</taxon>
        <taxon>Actinomycetota</taxon>
        <taxon>Actinomycetes</taxon>
        <taxon>Micrococcales</taxon>
        <taxon>Intrasporangiaceae</taxon>
        <taxon>Humibacillus</taxon>
    </lineage>
</organism>
<dbReference type="Pfam" id="PF01042">
    <property type="entry name" value="Ribonuc_L-PSP"/>
    <property type="match status" value="1"/>
</dbReference>
<proteinExistence type="predicted"/>
<dbReference type="Proteomes" id="UP000320085">
    <property type="component" value="Unassembled WGS sequence"/>
</dbReference>
<dbReference type="AlphaFoldDB" id="A0A543PWV3"/>
<dbReference type="RefSeq" id="WP_141821441.1">
    <property type="nucleotide sequence ID" value="NZ_BAAAQC010000006.1"/>
</dbReference>
<gene>
    <name evidence="1" type="ORF">FHX52_1659</name>
</gene>
<dbReference type="InterPro" id="IPR035959">
    <property type="entry name" value="RutC-like_sf"/>
</dbReference>
<accession>A0A543PWV3</accession>
<sequence>MRQNVGSGSPWESEVGYSRAVRVGGLVHVAGTTATRDGVAQAPGDPYGQARVALEIIAAALTECGASLSDVVRTRIYVTDIAHWAEVGRAHGEVFGDVRPAATMVQVAALISPDLLVEIEADAVVAGTDATGRDVTGPDVTRP</sequence>
<evidence type="ECO:0000313" key="1">
    <source>
        <dbReference type="EMBL" id="TQN48520.1"/>
    </source>
</evidence>
<name>A0A543PWV3_9MICO</name>